<organism evidence="1 2">
    <name type="scientific">Tetraparma gracilis</name>
    <dbReference type="NCBI Taxonomy" id="2962635"/>
    <lineage>
        <taxon>Eukaryota</taxon>
        <taxon>Sar</taxon>
        <taxon>Stramenopiles</taxon>
        <taxon>Ochrophyta</taxon>
        <taxon>Bolidophyceae</taxon>
        <taxon>Parmales</taxon>
        <taxon>Triparmaceae</taxon>
        <taxon>Tetraparma</taxon>
    </lineage>
</organism>
<accession>A0ABQ6M5J1</accession>
<dbReference type="Proteomes" id="UP001165060">
    <property type="component" value="Unassembled WGS sequence"/>
</dbReference>
<evidence type="ECO:0000313" key="1">
    <source>
        <dbReference type="EMBL" id="GMI19872.1"/>
    </source>
</evidence>
<gene>
    <name evidence="1" type="ORF">TeGR_g11772</name>
</gene>
<keyword evidence="2" id="KW-1185">Reference proteome</keyword>
<dbReference type="Gene3D" id="3.80.10.10">
    <property type="entry name" value="Ribonuclease Inhibitor"/>
    <property type="match status" value="1"/>
</dbReference>
<name>A0ABQ6M5J1_9STRA</name>
<dbReference type="InterPro" id="IPR026906">
    <property type="entry name" value="LRR_5"/>
</dbReference>
<sequence length="180" mass="20008">MAHESAQSEQIMIERKQYTLDDEGKLVFKEGVETIERVMEEDMEQIREVIIPKGAKTIAESEKLPSDFIEKLPASVTKIARDAFEDTPLHDQCIAKISELNDARLRLAYDLDETGTIITFKEGTDTIEGVARADKEKVAEVIIPEGVKVLAKKAFEGCKLLAAVTLPQTLEGIGDEAFKE</sequence>
<protein>
    <submittedName>
        <fullName evidence="1">Uncharacterized protein</fullName>
    </submittedName>
</protein>
<comment type="caution">
    <text evidence="1">The sequence shown here is derived from an EMBL/GenBank/DDBJ whole genome shotgun (WGS) entry which is preliminary data.</text>
</comment>
<dbReference type="EMBL" id="BRYB01005054">
    <property type="protein sequence ID" value="GMI19872.1"/>
    <property type="molecule type" value="Genomic_DNA"/>
</dbReference>
<evidence type="ECO:0000313" key="2">
    <source>
        <dbReference type="Proteomes" id="UP001165060"/>
    </source>
</evidence>
<dbReference type="Pfam" id="PF13306">
    <property type="entry name" value="LRR_5"/>
    <property type="match status" value="1"/>
</dbReference>
<proteinExistence type="predicted"/>
<dbReference type="InterPro" id="IPR032675">
    <property type="entry name" value="LRR_dom_sf"/>
</dbReference>
<reference evidence="1 2" key="1">
    <citation type="journal article" date="2023" name="Commun. Biol.">
        <title>Genome analysis of Parmales, the sister group of diatoms, reveals the evolutionary specialization of diatoms from phago-mixotrophs to photoautotrophs.</title>
        <authorList>
            <person name="Ban H."/>
            <person name="Sato S."/>
            <person name="Yoshikawa S."/>
            <person name="Yamada K."/>
            <person name="Nakamura Y."/>
            <person name="Ichinomiya M."/>
            <person name="Sato N."/>
            <person name="Blanc-Mathieu R."/>
            <person name="Endo H."/>
            <person name="Kuwata A."/>
            <person name="Ogata H."/>
        </authorList>
    </citation>
    <scope>NUCLEOTIDE SEQUENCE [LARGE SCALE GENOMIC DNA]</scope>
</reference>